<organism evidence="2 3">
    <name type="scientific">Ophiophagus hannah</name>
    <name type="common">King cobra</name>
    <name type="synonym">Naja hannah</name>
    <dbReference type="NCBI Taxonomy" id="8665"/>
    <lineage>
        <taxon>Eukaryota</taxon>
        <taxon>Metazoa</taxon>
        <taxon>Chordata</taxon>
        <taxon>Craniata</taxon>
        <taxon>Vertebrata</taxon>
        <taxon>Euteleostomi</taxon>
        <taxon>Lepidosauria</taxon>
        <taxon>Squamata</taxon>
        <taxon>Bifurcata</taxon>
        <taxon>Unidentata</taxon>
        <taxon>Episquamata</taxon>
        <taxon>Toxicofera</taxon>
        <taxon>Serpentes</taxon>
        <taxon>Colubroidea</taxon>
        <taxon>Elapidae</taxon>
        <taxon>Elapinae</taxon>
        <taxon>Ophiophagus</taxon>
    </lineage>
</organism>
<dbReference type="AlphaFoldDB" id="V8PHX2"/>
<feature type="region of interest" description="Disordered" evidence="1">
    <location>
        <begin position="187"/>
        <end position="210"/>
    </location>
</feature>
<keyword evidence="3" id="KW-1185">Reference proteome</keyword>
<proteinExistence type="predicted"/>
<dbReference type="OrthoDB" id="3649325at2759"/>
<name>V8PHX2_OPHHA</name>
<dbReference type="GO" id="GO:0016301">
    <property type="term" value="F:kinase activity"/>
    <property type="evidence" value="ECO:0007669"/>
    <property type="project" value="UniProtKB-KW"/>
</dbReference>
<dbReference type="EMBL" id="AZIM01000089">
    <property type="protein sequence ID" value="ETE73467.1"/>
    <property type="molecule type" value="Genomic_DNA"/>
</dbReference>
<feature type="non-terminal residue" evidence="2">
    <location>
        <position position="1"/>
    </location>
</feature>
<keyword evidence="2" id="KW-0808">Transferase</keyword>
<accession>V8PHX2</accession>
<keyword evidence="2" id="KW-0418">Kinase</keyword>
<evidence type="ECO:0000313" key="3">
    <source>
        <dbReference type="Proteomes" id="UP000018936"/>
    </source>
</evidence>
<sequence>TPPPPPAEEQPDPRTRRKAYLWCREFLRGAWRGLREDQLRITPIRARAANSRCGGEARPVPTGAAVAGHPFYDIPRTFGPREREKERDLLNVKTVVCVGGFFFFFRSAKLREVCVGSYGVKVFFAPSLRRALKISKGHQTHISLSPQIRKNWGEFWAVLRSRRKERRSGANRSSRGRQFHRVGADIVWPTAPQGGPADGSAQGDWRSTLG</sequence>
<dbReference type="Proteomes" id="UP000018936">
    <property type="component" value="Unassembled WGS sequence"/>
</dbReference>
<protein>
    <submittedName>
        <fullName evidence="2">Choline kinase alpha</fullName>
    </submittedName>
</protein>
<reference evidence="2 3" key="1">
    <citation type="journal article" date="2013" name="Proc. Natl. Acad. Sci. U.S.A.">
        <title>The king cobra genome reveals dynamic gene evolution and adaptation in the snake venom system.</title>
        <authorList>
            <person name="Vonk F.J."/>
            <person name="Casewell N.R."/>
            <person name="Henkel C.V."/>
            <person name="Heimberg A.M."/>
            <person name="Jansen H.J."/>
            <person name="McCleary R.J."/>
            <person name="Kerkkamp H.M."/>
            <person name="Vos R.A."/>
            <person name="Guerreiro I."/>
            <person name="Calvete J.J."/>
            <person name="Wuster W."/>
            <person name="Woods A.E."/>
            <person name="Logan J.M."/>
            <person name="Harrison R.A."/>
            <person name="Castoe T.A."/>
            <person name="de Koning A.P."/>
            <person name="Pollock D.D."/>
            <person name="Yandell M."/>
            <person name="Calderon D."/>
            <person name="Renjifo C."/>
            <person name="Currier R.B."/>
            <person name="Salgado D."/>
            <person name="Pla D."/>
            <person name="Sanz L."/>
            <person name="Hyder A.S."/>
            <person name="Ribeiro J.M."/>
            <person name="Arntzen J.W."/>
            <person name="van den Thillart G.E."/>
            <person name="Boetzer M."/>
            <person name="Pirovano W."/>
            <person name="Dirks R.P."/>
            <person name="Spaink H.P."/>
            <person name="Duboule D."/>
            <person name="McGlinn E."/>
            <person name="Kini R.M."/>
            <person name="Richardson M.K."/>
        </authorList>
    </citation>
    <scope>NUCLEOTIDE SEQUENCE</scope>
    <source>
        <tissue evidence="2">Blood</tissue>
    </source>
</reference>
<evidence type="ECO:0000256" key="1">
    <source>
        <dbReference type="SAM" id="MobiDB-lite"/>
    </source>
</evidence>
<gene>
    <name evidence="2" type="primary">CHKA</name>
    <name evidence="2" type="ORF">L345_00710</name>
</gene>
<dbReference type="Gene3D" id="3.30.200.20">
    <property type="entry name" value="Phosphorylase Kinase, domain 1"/>
    <property type="match status" value="1"/>
</dbReference>
<evidence type="ECO:0000313" key="2">
    <source>
        <dbReference type="EMBL" id="ETE73467.1"/>
    </source>
</evidence>
<comment type="caution">
    <text evidence="2">The sequence shown here is derived from an EMBL/GenBank/DDBJ whole genome shotgun (WGS) entry which is preliminary data.</text>
</comment>